<dbReference type="Gene3D" id="1.20.120.530">
    <property type="entry name" value="GntR ligand-binding domain-like"/>
    <property type="match status" value="1"/>
</dbReference>
<dbReference type="SUPFAM" id="SSF48008">
    <property type="entry name" value="GntR ligand-binding domain-like"/>
    <property type="match status" value="1"/>
</dbReference>
<dbReference type="EMBL" id="LAZL01000020">
    <property type="protein sequence ID" value="KMT64845.1"/>
    <property type="molecule type" value="Genomic_DNA"/>
</dbReference>
<dbReference type="Pfam" id="PF00392">
    <property type="entry name" value="GntR"/>
    <property type="match status" value="1"/>
</dbReference>
<dbReference type="Gene3D" id="1.10.10.10">
    <property type="entry name" value="Winged helix-like DNA-binding domain superfamily/Winged helix DNA-binding domain"/>
    <property type="match status" value="1"/>
</dbReference>
<evidence type="ECO:0000259" key="4">
    <source>
        <dbReference type="PROSITE" id="PS50949"/>
    </source>
</evidence>
<comment type="caution">
    <text evidence="5">The sequence shown here is derived from an EMBL/GenBank/DDBJ whole genome shotgun (WGS) entry which is preliminary data.</text>
</comment>
<dbReference type="GO" id="GO:0003677">
    <property type="term" value="F:DNA binding"/>
    <property type="evidence" value="ECO:0007669"/>
    <property type="project" value="UniProtKB-KW"/>
</dbReference>
<dbReference type="PANTHER" id="PTHR43537:SF5">
    <property type="entry name" value="UXU OPERON TRANSCRIPTIONAL REGULATOR"/>
    <property type="match status" value="1"/>
</dbReference>
<evidence type="ECO:0000256" key="1">
    <source>
        <dbReference type="ARBA" id="ARBA00023015"/>
    </source>
</evidence>
<reference evidence="5 6" key="1">
    <citation type="submission" date="2015-04" db="EMBL/GenBank/DDBJ databases">
        <title>Draft Genome Sequence of the Novel Agar-Digesting Marine Bacterium Q1.</title>
        <authorList>
            <person name="Li Y."/>
            <person name="Li D."/>
            <person name="Chen G."/>
            <person name="Du Z."/>
        </authorList>
    </citation>
    <scope>NUCLEOTIDE SEQUENCE [LARGE SCALE GENOMIC DNA]</scope>
    <source>
        <strain evidence="5 6">Q1</strain>
    </source>
</reference>
<dbReference type="InterPro" id="IPR011711">
    <property type="entry name" value="GntR_C"/>
</dbReference>
<dbReference type="PATRIC" id="fig|1513271.3.peg.2540"/>
<dbReference type="InterPro" id="IPR008920">
    <property type="entry name" value="TF_FadR/GntR_C"/>
</dbReference>
<sequence>MNKRPYQLVAEQLKKFLSDEHFQIGDRLPPERSIAEQLTVSRSTVRDAMIMLEIEGLVEVRKGSGIYVSALLDNEPRSEVNQVDSMGTFEMLQARQLVESHIAEFAASQITKNDVVRLRLALDKEKQAILKGEDNELADKAFHLAVAEATQNSALVDVSNQFWTQRENSLSWQTLHKRLTDISYREKWLNEHEAIFAALKSKKPDIARQAMWQHLESVKQTLLTLSDVEDPLFDGYLFESYSLEG</sequence>
<proteinExistence type="predicted"/>
<dbReference type="Proteomes" id="UP000037600">
    <property type="component" value="Unassembled WGS sequence"/>
</dbReference>
<dbReference type="OrthoDB" id="5450856at2"/>
<dbReference type="SUPFAM" id="SSF46785">
    <property type="entry name" value="Winged helix' DNA-binding domain"/>
    <property type="match status" value="1"/>
</dbReference>
<dbReference type="InterPro" id="IPR036390">
    <property type="entry name" value="WH_DNA-bd_sf"/>
</dbReference>
<organism evidence="5 6">
    <name type="scientific">Catenovulum maritimum</name>
    <dbReference type="NCBI Taxonomy" id="1513271"/>
    <lineage>
        <taxon>Bacteria</taxon>
        <taxon>Pseudomonadati</taxon>
        <taxon>Pseudomonadota</taxon>
        <taxon>Gammaproteobacteria</taxon>
        <taxon>Alteromonadales</taxon>
        <taxon>Alteromonadaceae</taxon>
        <taxon>Catenovulum</taxon>
    </lineage>
</organism>
<dbReference type="InterPro" id="IPR036388">
    <property type="entry name" value="WH-like_DNA-bd_sf"/>
</dbReference>
<feature type="domain" description="HTH gntR-type" evidence="4">
    <location>
        <begin position="3"/>
        <end position="71"/>
    </location>
</feature>
<gene>
    <name evidence="5" type="ORF">XM47_12450</name>
</gene>
<keyword evidence="2" id="KW-0238">DNA-binding</keyword>
<dbReference type="PROSITE" id="PS50949">
    <property type="entry name" value="HTH_GNTR"/>
    <property type="match status" value="1"/>
</dbReference>
<evidence type="ECO:0000256" key="3">
    <source>
        <dbReference type="ARBA" id="ARBA00023163"/>
    </source>
</evidence>
<dbReference type="PRINTS" id="PR00035">
    <property type="entry name" value="HTHGNTR"/>
</dbReference>
<keyword evidence="1" id="KW-0805">Transcription regulation</keyword>
<dbReference type="InterPro" id="IPR000524">
    <property type="entry name" value="Tscrpt_reg_HTH_GntR"/>
</dbReference>
<dbReference type="Pfam" id="PF07729">
    <property type="entry name" value="FCD"/>
    <property type="match status" value="1"/>
</dbReference>
<dbReference type="AlphaFoldDB" id="A0A0J8GPX1"/>
<accession>A0A0J8GPX1</accession>
<evidence type="ECO:0000313" key="5">
    <source>
        <dbReference type="EMBL" id="KMT64845.1"/>
    </source>
</evidence>
<keyword evidence="6" id="KW-1185">Reference proteome</keyword>
<evidence type="ECO:0000313" key="6">
    <source>
        <dbReference type="Proteomes" id="UP000037600"/>
    </source>
</evidence>
<dbReference type="STRING" id="1513271.XM47_12450"/>
<keyword evidence="3" id="KW-0804">Transcription</keyword>
<dbReference type="GO" id="GO:0003700">
    <property type="term" value="F:DNA-binding transcription factor activity"/>
    <property type="evidence" value="ECO:0007669"/>
    <property type="project" value="InterPro"/>
</dbReference>
<protein>
    <submittedName>
        <fullName evidence="5">Transcriptional regulator</fullName>
    </submittedName>
</protein>
<dbReference type="SMART" id="SM00345">
    <property type="entry name" value="HTH_GNTR"/>
    <property type="match status" value="1"/>
</dbReference>
<name>A0A0J8GPX1_9ALTE</name>
<dbReference type="RefSeq" id="WP_048692973.1">
    <property type="nucleotide sequence ID" value="NZ_KQ130493.1"/>
</dbReference>
<evidence type="ECO:0000256" key="2">
    <source>
        <dbReference type="ARBA" id="ARBA00023125"/>
    </source>
</evidence>
<dbReference type="SMART" id="SM00895">
    <property type="entry name" value="FCD"/>
    <property type="match status" value="1"/>
</dbReference>
<dbReference type="CDD" id="cd07377">
    <property type="entry name" value="WHTH_GntR"/>
    <property type="match status" value="1"/>
</dbReference>
<dbReference type="PANTHER" id="PTHR43537">
    <property type="entry name" value="TRANSCRIPTIONAL REGULATOR, GNTR FAMILY"/>
    <property type="match status" value="1"/>
</dbReference>